<comment type="caution">
    <text evidence="2">The sequence shown here is derived from an EMBL/GenBank/DDBJ whole genome shotgun (WGS) entry which is preliminary data.</text>
</comment>
<dbReference type="EMBL" id="VSRR010005559">
    <property type="protein sequence ID" value="MPC42753.1"/>
    <property type="molecule type" value="Genomic_DNA"/>
</dbReference>
<protein>
    <submittedName>
        <fullName evidence="2">Uncharacterized protein</fullName>
    </submittedName>
</protein>
<feature type="region of interest" description="Disordered" evidence="1">
    <location>
        <begin position="23"/>
        <end position="49"/>
    </location>
</feature>
<evidence type="ECO:0000256" key="1">
    <source>
        <dbReference type="SAM" id="MobiDB-lite"/>
    </source>
</evidence>
<dbReference type="AlphaFoldDB" id="A0A5B7FCA9"/>
<reference evidence="2 3" key="1">
    <citation type="submission" date="2019-05" db="EMBL/GenBank/DDBJ databases">
        <title>Another draft genome of Portunus trituberculatus and its Hox gene families provides insights of decapod evolution.</title>
        <authorList>
            <person name="Jeong J.-H."/>
            <person name="Song I."/>
            <person name="Kim S."/>
            <person name="Choi T."/>
            <person name="Kim D."/>
            <person name="Ryu S."/>
            <person name="Kim W."/>
        </authorList>
    </citation>
    <scope>NUCLEOTIDE SEQUENCE [LARGE SCALE GENOMIC DNA]</scope>
    <source>
        <tissue evidence="2">Muscle</tissue>
    </source>
</reference>
<sequence>MAKGKDVVVEVSMAKGKDVVVVDKRERRDGGEHGKRERRGGGEHGKRKDVVVVEVSMAKSTEV</sequence>
<keyword evidence="3" id="KW-1185">Reference proteome</keyword>
<name>A0A5B7FCA9_PORTR</name>
<gene>
    <name evidence="2" type="ORF">E2C01_036384</name>
</gene>
<proteinExistence type="predicted"/>
<organism evidence="2 3">
    <name type="scientific">Portunus trituberculatus</name>
    <name type="common">Swimming crab</name>
    <name type="synonym">Neptunus trituberculatus</name>
    <dbReference type="NCBI Taxonomy" id="210409"/>
    <lineage>
        <taxon>Eukaryota</taxon>
        <taxon>Metazoa</taxon>
        <taxon>Ecdysozoa</taxon>
        <taxon>Arthropoda</taxon>
        <taxon>Crustacea</taxon>
        <taxon>Multicrustacea</taxon>
        <taxon>Malacostraca</taxon>
        <taxon>Eumalacostraca</taxon>
        <taxon>Eucarida</taxon>
        <taxon>Decapoda</taxon>
        <taxon>Pleocyemata</taxon>
        <taxon>Brachyura</taxon>
        <taxon>Eubrachyura</taxon>
        <taxon>Portunoidea</taxon>
        <taxon>Portunidae</taxon>
        <taxon>Portuninae</taxon>
        <taxon>Portunus</taxon>
    </lineage>
</organism>
<evidence type="ECO:0000313" key="2">
    <source>
        <dbReference type="EMBL" id="MPC42753.1"/>
    </source>
</evidence>
<accession>A0A5B7FCA9</accession>
<dbReference type="Proteomes" id="UP000324222">
    <property type="component" value="Unassembled WGS sequence"/>
</dbReference>
<evidence type="ECO:0000313" key="3">
    <source>
        <dbReference type="Proteomes" id="UP000324222"/>
    </source>
</evidence>